<dbReference type="PANTHER" id="PTHR42790">
    <property type="entry name" value="AMINOTRANSFERASE"/>
    <property type="match status" value="1"/>
</dbReference>
<dbReference type="Gene3D" id="3.40.640.10">
    <property type="entry name" value="Type I PLP-dependent aspartate aminotransferase-like (Major domain)"/>
    <property type="match status" value="1"/>
</dbReference>
<dbReference type="STRING" id="106004.A0A1Y2ECK7"/>
<evidence type="ECO:0000256" key="5">
    <source>
        <dbReference type="ARBA" id="ARBA00022898"/>
    </source>
</evidence>
<evidence type="ECO:0000256" key="2">
    <source>
        <dbReference type="ARBA" id="ARBA00007441"/>
    </source>
</evidence>
<proteinExistence type="inferred from homology"/>
<dbReference type="Proteomes" id="UP000193467">
    <property type="component" value="Unassembled WGS sequence"/>
</dbReference>
<dbReference type="InterPro" id="IPR015421">
    <property type="entry name" value="PyrdxlP-dep_Trfase_major"/>
</dbReference>
<dbReference type="Pfam" id="PF00155">
    <property type="entry name" value="Aminotran_1_2"/>
    <property type="match status" value="1"/>
</dbReference>
<keyword evidence="8" id="KW-1185">Reference proteome</keyword>
<comment type="similarity">
    <text evidence="2">Belongs to the class-I pyridoxal-phosphate-dependent aminotransferase family.</text>
</comment>
<dbReference type="GO" id="GO:1901605">
    <property type="term" value="P:alpha-amino acid metabolic process"/>
    <property type="evidence" value="ECO:0007669"/>
    <property type="project" value="TreeGrafter"/>
</dbReference>
<dbReference type="EMBL" id="MCGR01000057">
    <property type="protein sequence ID" value="ORY69318.1"/>
    <property type="molecule type" value="Genomic_DNA"/>
</dbReference>
<evidence type="ECO:0000256" key="1">
    <source>
        <dbReference type="ARBA" id="ARBA00001933"/>
    </source>
</evidence>
<dbReference type="OrthoDB" id="691673at2759"/>
<comment type="cofactor">
    <cofactor evidence="1">
        <name>pyridoxal 5'-phosphate</name>
        <dbReference type="ChEBI" id="CHEBI:597326"/>
    </cofactor>
</comment>
<dbReference type="AlphaFoldDB" id="A0A1Y2ECK7"/>
<keyword evidence="4 7" id="KW-0808">Transferase</keyword>
<evidence type="ECO:0000313" key="8">
    <source>
        <dbReference type="Proteomes" id="UP000193467"/>
    </source>
</evidence>
<organism evidence="7 8">
    <name type="scientific">Leucosporidium creatinivorum</name>
    <dbReference type="NCBI Taxonomy" id="106004"/>
    <lineage>
        <taxon>Eukaryota</taxon>
        <taxon>Fungi</taxon>
        <taxon>Dikarya</taxon>
        <taxon>Basidiomycota</taxon>
        <taxon>Pucciniomycotina</taxon>
        <taxon>Microbotryomycetes</taxon>
        <taxon>Leucosporidiales</taxon>
        <taxon>Leucosporidium</taxon>
    </lineage>
</organism>
<dbReference type="InterPro" id="IPR050859">
    <property type="entry name" value="Class-I_PLP-dep_aminotransf"/>
</dbReference>
<dbReference type="InterPro" id="IPR015424">
    <property type="entry name" value="PyrdxlP-dep_Trfase"/>
</dbReference>
<evidence type="ECO:0000256" key="3">
    <source>
        <dbReference type="ARBA" id="ARBA00022576"/>
    </source>
</evidence>
<dbReference type="InParanoid" id="A0A1Y2ECK7"/>
<comment type="caution">
    <text evidence="7">The sequence shown here is derived from an EMBL/GenBank/DDBJ whole genome shotgun (WGS) entry which is preliminary data.</text>
</comment>
<dbReference type="FunCoup" id="A0A1Y2ECK7">
    <property type="interactions" value="139"/>
</dbReference>
<name>A0A1Y2ECK7_9BASI</name>
<feature type="domain" description="Aminotransferase class I/classII large" evidence="6">
    <location>
        <begin position="104"/>
        <end position="511"/>
    </location>
</feature>
<dbReference type="GO" id="GO:0008483">
    <property type="term" value="F:transaminase activity"/>
    <property type="evidence" value="ECO:0007669"/>
    <property type="project" value="UniProtKB-KW"/>
</dbReference>
<evidence type="ECO:0000259" key="6">
    <source>
        <dbReference type="Pfam" id="PF00155"/>
    </source>
</evidence>
<reference evidence="7 8" key="1">
    <citation type="submission" date="2016-07" db="EMBL/GenBank/DDBJ databases">
        <title>Pervasive Adenine N6-methylation of Active Genes in Fungi.</title>
        <authorList>
            <consortium name="DOE Joint Genome Institute"/>
            <person name="Mondo S.J."/>
            <person name="Dannebaum R.O."/>
            <person name="Kuo R.C."/>
            <person name="Labutti K."/>
            <person name="Haridas S."/>
            <person name="Kuo A."/>
            <person name="Salamov A."/>
            <person name="Ahrendt S.R."/>
            <person name="Lipzen A."/>
            <person name="Sullivan W."/>
            <person name="Andreopoulos W.B."/>
            <person name="Clum A."/>
            <person name="Lindquist E."/>
            <person name="Daum C."/>
            <person name="Ramamoorthy G.K."/>
            <person name="Gryganskyi A."/>
            <person name="Culley D."/>
            <person name="Magnuson J.K."/>
            <person name="James T.Y."/>
            <person name="O'Malley M.A."/>
            <person name="Stajich J.E."/>
            <person name="Spatafora J.W."/>
            <person name="Visel A."/>
            <person name="Grigoriev I.V."/>
        </authorList>
    </citation>
    <scope>NUCLEOTIDE SEQUENCE [LARGE SCALE GENOMIC DNA]</scope>
    <source>
        <strain evidence="7 8">62-1032</strain>
    </source>
</reference>
<gene>
    <name evidence="7" type="ORF">BCR35DRAFT_308123</name>
</gene>
<keyword evidence="3" id="KW-0032">Aminotransferase</keyword>
<evidence type="ECO:0000256" key="4">
    <source>
        <dbReference type="ARBA" id="ARBA00022679"/>
    </source>
</evidence>
<accession>A0A1Y2ECK7</accession>
<dbReference type="InterPro" id="IPR004839">
    <property type="entry name" value="Aminotransferase_I/II_large"/>
</dbReference>
<sequence length="522" mass="58200">MTVPPTNGNAVLPQAIDLSHHLNSLSRARQPSPLKFLFKYAAIPNLLSFAGGVPHPSYFPFHDTTISAYPFTADPSSFPSNPTEGDLLPLLLPKYGSKGNDLATALQYGASTGHPTLVKWAREFTQEIFKPAYGDWEILLNDGNTDAWSKIVRLLLEPGDTLLTEEYTFPSAQAAWIPLGVTAVPIKMDEHGLRADHLSKTLAEWETTRPGVRRPKLLYIIPVGSNPTGSTMPAHRRQEIYDLAVEYDIIIAEDDPYTFLQFPQYTVGDKTAVVPQSGEDFKKSLVPSFLNLDTQGRVIRLDTFSKTIGPGFRVGYFVANPLFTERLLRSTEVDSQAPSGWSQAILASLLTTWKNSGYLHWLSNLRDQYTLRRNHLIDSLASSFDLRPAGSTAIPNAEGLVAFLEGSEIPVFSFVPPTGGMFLWLKFYLTESPNFKSFSAEEDPEQAFMTHLFEELATKATILLVPGAYYSPWQGKDKTTTAARGEELGVGYFRVAYSMATNEEMEEGVRRFEIVIRKEWEL</sequence>
<evidence type="ECO:0000313" key="7">
    <source>
        <dbReference type="EMBL" id="ORY69318.1"/>
    </source>
</evidence>
<keyword evidence="5" id="KW-0663">Pyridoxal phosphate</keyword>
<dbReference type="GO" id="GO:0030170">
    <property type="term" value="F:pyridoxal phosphate binding"/>
    <property type="evidence" value="ECO:0007669"/>
    <property type="project" value="InterPro"/>
</dbReference>
<protein>
    <submittedName>
        <fullName evidence="7">Pyridoxal phosphate-dependent transferase</fullName>
    </submittedName>
</protein>
<dbReference type="CDD" id="cd00609">
    <property type="entry name" value="AAT_like"/>
    <property type="match status" value="1"/>
</dbReference>
<dbReference type="SUPFAM" id="SSF53383">
    <property type="entry name" value="PLP-dependent transferases"/>
    <property type="match status" value="1"/>
</dbReference>
<dbReference type="PANTHER" id="PTHR42790:SF1">
    <property type="entry name" value="AROMATIC AMINO ACID AMINOTRANSFERASE, HYPOTHETICAL (EUROFUNG)"/>
    <property type="match status" value="1"/>
</dbReference>